<dbReference type="AlphaFoldDB" id="A0A9P3TAB0"/>
<reference evidence="12" key="1">
    <citation type="journal article" date="2018" name="Genome Biol.">
        <title>SKESA: strategic k-mer extension for scrupulous assemblies.</title>
        <authorList>
            <person name="Souvorov A."/>
            <person name="Agarwala R."/>
            <person name="Lipman D.J."/>
        </authorList>
    </citation>
    <scope>NUCLEOTIDE SEQUENCE</scope>
    <source>
        <strain evidence="12">CAVp300</strain>
    </source>
</reference>
<sequence>MKVVLTQPALAEGAAEACPEVRTGASSLFIGMLRGAFSLIYRHRINLLLLCLAVVFIALPHLGHAEDLLSGQKQDAKDTFGHGSTVEWGLYIAEVLISAAAYMKTRNPMLFVGGLAFLIVITRSFFALAG</sequence>
<dbReference type="Proteomes" id="UP000867740">
    <property type="component" value="Unassembled WGS sequence"/>
</dbReference>
<feature type="transmembrane region" description="Helical" evidence="11">
    <location>
        <begin position="48"/>
        <end position="65"/>
    </location>
</feature>
<evidence type="ECO:0000256" key="6">
    <source>
        <dbReference type="ARBA" id="ARBA00022519"/>
    </source>
</evidence>
<keyword evidence="9 11" id="KW-0472">Membrane</keyword>
<keyword evidence="11" id="KW-1133">Transmembrane helix</keyword>
<comment type="similarity">
    <text evidence="3">Belongs to the TraA family.</text>
</comment>
<evidence type="ECO:0000313" key="12">
    <source>
        <dbReference type="EMBL" id="HAT3582993.1"/>
    </source>
</evidence>
<evidence type="ECO:0000256" key="2">
    <source>
        <dbReference type="ARBA" id="ARBA00004613"/>
    </source>
</evidence>
<dbReference type="EMBL" id="DACSUM010000028">
    <property type="protein sequence ID" value="HAT3582993.1"/>
    <property type="molecule type" value="Genomic_DNA"/>
</dbReference>
<evidence type="ECO:0000256" key="10">
    <source>
        <dbReference type="ARBA" id="ARBA00026027"/>
    </source>
</evidence>
<organism evidence="12 13">
    <name type="scientific">Kluyvera intermedia</name>
    <name type="common">Enterobacter intermedius</name>
    <dbReference type="NCBI Taxonomy" id="61648"/>
    <lineage>
        <taxon>Bacteria</taxon>
        <taxon>Pseudomonadati</taxon>
        <taxon>Pseudomonadota</taxon>
        <taxon>Gammaproteobacteria</taxon>
        <taxon>Enterobacterales</taxon>
        <taxon>Enterobacteriaceae</taxon>
        <taxon>Kluyvera</taxon>
    </lineage>
</organism>
<proteinExistence type="inferred from homology"/>
<evidence type="ECO:0000256" key="7">
    <source>
        <dbReference type="ARBA" id="ARBA00022525"/>
    </source>
</evidence>
<evidence type="ECO:0000256" key="4">
    <source>
        <dbReference type="ARBA" id="ARBA00018586"/>
    </source>
</evidence>
<dbReference type="Pfam" id="PF05513">
    <property type="entry name" value="TraA"/>
    <property type="match status" value="1"/>
</dbReference>
<evidence type="ECO:0000256" key="9">
    <source>
        <dbReference type="ARBA" id="ARBA00023136"/>
    </source>
</evidence>
<keyword evidence="6" id="KW-0997">Cell inner membrane</keyword>
<evidence type="ECO:0000256" key="5">
    <source>
        <dbReference type="ARBA" id="ARBA00022475"/>
    </source>
</evidence>
<evidence type="ECO:0000256" key="11">
    <source>
        <dbReference type="SAM" id="Phobius"/>
    </source>
</evidence>
<evidence type="ECO:0000313" key="13">
    <source>
        <dbReference type="Proteomes" id="UP000867740"/>
    </source>
</evidence>
<keyword evidence="7" id="KW-0964">Secreted</keyword>
<gene>
    <name evidence="12" type="ORF">I8531_003320</name>
</gene>
<accession>A0A9P3TAB0</accession>
<keyword evidence="5" id="KW-1003">Cell membrane</keyword>
<dbReference type="RefSeq" id="WP_047368811.1">
    <property type="nucleotide sequence ID" value="NZ_CABMNU010000003.1"/>
</dbReference>
<comment type="subunit">
    <text evidence="10">Monomer. Interacts with itself to form filaments; also interacts with TraQ.</text>
</comment>
<feature type="transmembrane region" description="Helical" evidence="11">
    <location>
        <begin position="110"/>
        <end position="129"/>
    </location>
</feature>
<comment type="caution">
    <text evidence="12">The sequence shown here is derived from an EMBL/GenBank/DDBJ whole genome shotgun (WGS) entry which is preliminary data.</text>
</comment>
<reference evidence="12" key="2">
    <citation type="submission" date="2020-10" db="EMBL/GenBank/DDBJ databases">
        <authorList>
            <consortium name="NCBI Pathogen Detection Project"/>
        </authorList>
    </citation>
    <scope>NUCLEOTIDE SEQUENCE</scope>
    <source>
        <strain evidence="12">CAVp300</strain>
    </source>
</reference>
<dbReference type="GO" id="GO:0005886">
    <property type="term" value="C:plasma membrane"/>
    <property type="evidence" value="ECO:0007669"/>
    <property type="project" value="UniProtKB-SubCell"/>
</dbReference>
<dbReference type="GO" id="GO:0005576">
    <property type="term" value="C:extracellular region"/>
    <property type="evidence" value="ECO:0007669"/>
    <property type="project" value="UniProtKB-SubCell"/>
</dbReference>
<evidence type="ECO:0000256" key="8">
    <source>
        <dbReference type="ARBA" id="ARBA00022971"/>
    </source>
</evidence>
<feature type="transmembrane region" description="Helical" evidence="11">
    <location>
        <begin position="85"/>
        <end position="103"/>
    </location>
</feature>
<keyword evidence="8" id="KW-0184">Conjugation</keyword>
<protein>
    <recommendedName>
        <fullName evidence="4">Pilin</fullName>
    </recommendedName>
</protein>
<keyword evidence="11" id="KW-0812">Transmembrane</keyword>
<evidence type="ECO:0000256" key="1">
    <source>
        <dbReference type="ARBA" id="ARBA00004429"/>
    </source>
</evidence>
<dbReference type="InterPro" id="IPR008873">
    <property type="entry name" value="TraA"/>
</dbReference>
<comment type="subcellular location">
    <subcellularLocation>
        <location evidence="1">Cell inner membrane</location>
        <topology evidence="1">Multi-pass membrane protein</topology>
    </subcellularLocation>
    <subcellularLocation>
        <location evidence="2">Secreted</location>
    </subcellularLocation>
</comment>
<evidence type="ECO:0000256" key="3">
    <source>
        <dbReference type="ARBA" id="ARBA00009586"/>
    </source>
</evidence>
<name>A0A9P3TAB0_KLUIN</name>